<dbReference type="EMBL" id="BARS01046914">
    <property type="protein sequence ID" value="GAG34333.1"/>
    <property type="molecule type" value="Genomic_DNA"/>
</dbReference>
<organism evidence="1">
    <name type="scientific">marine sediment metagenome</name>
    <dbReference type="NCBI Taxonomy" id="412755"/>
    <lineage>
        <taxon>unclassified sequences</taxon>
        <taxon>metagenomes</taxon>
        <taxon>ecological metagenomes</taxon>
    </lineage>
</organism>
<name>X0XCE0_9ZZZZ</name>
<evidence type="ECO:0000313" key="1">
    <source>
        <dbReference type="EMBL" id="GAG34333.1"/>
    </source>
</evidence>
<protein>
    <submittedName>
        <fullName evidence="1">Uncharacterized protein</fullName>
    </submittedName>
</protein>
<reference evidence="1" key="1">
    <citation type="journal article" date="2014" name="Front. Microbiol.">
        <title>High frequency of phylogenetically diverse reductive dehalogenase-homologous genes in deep subseafloor sedimentary metagenomes.</title>
        <authorList>
            <person name="Kawai M."/>
            <person name="Futagami T."/>
            <person name="Toyoda A."/>
            <person name="Takaki Y."/>
            <person name="Nishi S."/>
            <person name="Hori S."/>
            <person name="Arai W."/>
            <person name="Tsubouchi T."/>
            <person name="Morono Y."/>
            <person name="Uchiyama I."/>
            <person name="Ito T."/>
            <person name="Fujiyama A."/>
            <person name="Inagaki F."/>
            <person name="Takami H."/>
        </authorList>
    </citation>
    <scope>NUCLEOTIDE SEQUENCE</scope>
    <source>
        <strain evidence="1">Expedition CK06-06</strain>
    </source>
</reference>
<dbReference type="AlphaFoldDB" id="X0XCE0"/>
<sequence>MNENGKRNPDKSKDPGQPVLFFEHKIAVNETIYRIKYEEEGTPRDRG</sequence>
<accession>X0XCE0</accession>
<comment type="caution">
    <text evidence="1">The sequence shown here is derived from an EMBL/GenBank/DDBJ whole genome shotgun (WGS) entry which is preliminary data.</text>
</comment>
<proteinExistence type="predicted"/>
<gene>
    <name evidence="1" type="ORF">S01H1_70537</name>
</gene>